<gene>
    <name evidence="3" type="primary">dprA</name>
    <name evidence="3" type="ORF">Acy02nite_54440</name>
</gene>
<organism evidence="3 4">
    <name type="scientific">Actinoplanes cyaneus</name>
    <dbReference type="NCBI Taxonomy" id="52696"/>
    <lineage>
        <taxon>Bacteria</taxon>
        <taxon>Bacillati</taxon>
        <taxon>Actinomycetota</taxon>
        <taxon>Actinomycetes</taxon>
        <taxon>Micromonosporales</taxon>
        <taxon>Micromonosporaceae</taxon>
        <taxon>Actinoplanes</taxon>
    </lineage>
</organism>
<dbReference type="EMBL" id="BOMH01000040">
    <property type="protein sequence ID" value="GID67563.1"/>
    <property type="molecule type" value="Genomic_DNA"/>
</dbReference>
<dbReference type="RefSeq" id="WP_203745391.1">
    <property type="nucleotide sequence ID" value="NZ_BAAAUC010000009.1"/>
</dbReference>
<dbReference type="AlphaFoldDB" id="A0A919ILF3"/>
<dbReference type="GO" id="GO:0009294">
    <property type="term" value="P:DNA-mediated transformation"/>
    <property type="evidence" value="ECO:0007669"/>
    <property type="project" value="InterPro"/>
</dbReference>
<feature type="domain" description="Smf/DprA SLOG" evidence="2">
    <location>
        <begin position="85"/>
        <end position="310"/>
    </location>
</feature>
<comment type="similarity">
    <text evidence="1">Belongs to the DprA/Smf family.</text>
</comment>
<dbReference type="NCBIfam" id="TIGR00732">
    <property type="entry name" value="dprA"/>
    <property type="match status" value="1"/>
</dbReference>
<name>A0A919ILF3_9ACTN</name>
<sequence>MNEPGSHADRMARAALTWLAEPGNRAVWTLVQQAGAPAALDRLLAGDVPDRWLRSAISARSAAGDAREVAAEAMRLAEEAGARLVVPADAEWPARVDTLAALEIDSGMRVNRDTRPPLCFWVRGDLPLGPTLERSVAIVGARASTGYGTHVTNELAYGLAERGWTVVSGGAYGIDAAAHRATLAANGATVSVLACGVDRPYPVTNSEMFAQIAERGLLISEWPPGAEPLRHRFLIRNRVIAAATAGTVVVEAAARSGATQTMSRVLALNRPGMVVPGPVTSAMSVGCHELLRKYPTARLVTSVADVLEEVGLIGEYLEPEPRGREHARDRLDEQSALILEALPRRGTVTPEDLAAAARLELRTVLRRLSLLEAAGLVLRTETGIMLTPRGGQPPGNRHSNG</sequence>
<dbReference type="InterPro" id="IPR057666">
    <property type="entry name" value="DrpA_SLOG"/>
</dbReference>
<comment type="caution">
    <text evidence="3">The sequence shown here is derived from an EMBL/GenBank/DDBJ whole genome shotgun (WGS) entry which is preliminary data.</text>
</comment>
<dbReference type="SUPFAM" id="SSF102405">
    <property type="entry name" value="MCP/YpsA-like"/>
    <property type="match status" value="1"/>
</dbReference>
<reference evidence="3" key="1">
    <citation type="submission" date="2021-01" db="EMBL/GenBank/DDBJ databases">
        <title>Whole genome shotgun sequence of Actinoplanes cyaneus NBRC 14990.</title>
        <authorList>
            <person name="Komaki H."/>
            <person name="Tamura T."/>
        </authorList>
    </citation>
    <scope>NUCLEOTIDE SEQUENCE</scope>
    <source>
        <strain evidence="3">NBRC 14990</strain>
    </source>
</reference>
<dbReference type="Proteomes" id="UP000619479">
    <property type="component" value="Unassembled WGS sequence"/>
</dbReference>
<evidence type="ECO:0000259" key="2">
    <source>
        <dbReference type="Pfam" id="PF02481"/>
    </source>
</evidence>
<dbReference type="SUPFAM" id="SSF46785">
    <property type="entry name" value="Winged helix' DNA-binding domain"/>
    <property type="match status" value="1"/>
</dbReference>
<dbReference type="PANTHER" id="PTHR43022">
    <property type="entry name" value="PROTEIN SMF"/>
    <property type="match status" value="1"/>
</dbReference>
<protein>
    <submittedName>
        <fullName evidence="3">DNA processing protein DprA</fullName>
    </submittedName>
</protein>
<proteinExistence type="inferred from homology"/>
<accession>A0A919ILF3</accession>
<evidence type="ECO:0000256" key="1">
    <source>
        <dbReference type="ARBA" id="ARBA00006525"/>
    </source>
</evidence>
<dbReference type="PANTHER" id="PTHR43022:SF1">
    <property type="entry name" value="PROTEIN SMF"/>
    <property type="match status" value="1"/>
</dbReference>
<keyword evidence="4" id="KW-1185">Reference proteome</keyword>
<dbReference type="Pfam" id="PF02481">
    <property type="entry name" value="DNA_processg_A"/>
    <property type="match status" value="1"/>
</dbReference>
<evidence type="ECO:0000313" key="4">
    <source>
        <dbReference type="Proteomes" id="UP000619479"/>
    </source>
</evidence>
<evidence type="ECO:0000313" key="3">
    <source>
        <dbReference type="EMBL" id="GID67563.1"/>
    </source>
</evidence>
<dbReference type="InterPro" id="IPR003488">
    <property type="entry name" value="DprA"/>
</dbReference>
<dbReference type="Gene3D" id="3.40.50.450">
    <property type="match status" value="1"/>
</dbReference>
<dbReference type="InterPro" id="IPR036390">
    <property type="entry name" value="WH_DNA-bd_sf"/>
</dbReference>